<dbReference type="InterPro" id="IPR000821">
    <property type="entry name" value="Ala_racemase"/>
</dbReference>
<feature type="binding site" evidence="7 9">
    <location>
        <position position="343"/>
    </location>
    <ligand>
        <name>substrate</name>
    </ligand>
</feature>
<dbReference type="Proteomes" id="UP000503011">
    <property type="component" value="Chromosome"/>
</dbReference>
<dbReference type="GO" id="GO:0030170">
    <property type="term" value="F:pyridoxal phosphate binding"/>
    <property type="evidence" value="ECO:0007669"/>
    <property type="project" value="UniProtKB-UniRule"/>
</dbReference>
<dbReference type="EMBL" id="AP022871">
    <property type="protein sequence ID" value="BCB86802.1"/>
    <property type="molecule type" value="Genomic_DNA"/>
</dbReference>
<feature type="modified residue" description="N6-(pyridoxal phosphate)lysine" evidence="7 8">
    <location>
        <position position="67"/>
    </location>
</feature>
<dbReference type="InterPro" id="IPR001608">
    <property type="entry name" value="Ala_racemase_N"/>
</dbReference>
<dbReference type="GO" id="GO:0008784">
    <property type="term" value="F:alanine racemase activity"/>
    <property type="evidence" value="ECO:0007669"/>
    <property type="project" value="UniProtKB-UniRule"/>
</dbReference>
<dbReference type="InterPro" id="IPR011079">
    <property type="entry name" value="Ala_racemase_C"/>
</dbReference>
<reference evidence="11 12" key="2">
    <citation type="submission" date="2020-03" db="EMBL/GenBank/DDBJ databases">
        <authorList>
            <person name="Ichikawa N."/>
            <person name="Kimura A."/>
            <person name="Kitahashi Y."/>
            <person name="Uohara A."/>
        </authorList>
    </citation>
    <scope>NUCLEOTIDE SEQUENCE [LARGE SCALE GENOMIC DNA]</scope>
    <source>
        <strain evidence="11 12">NBRC 105367</strain>
    </source>
</reference>
<evidence type="ECO:0000256" key="5">
    <source>
        <dbReference type="ARBA" id="ARBA00023235"/>
    </source>
</evidence>
<dbReference type="GO" id="GO:0005829">
    <property type="term" value="C:cytosol"/>
    <property type="evidence" value="ECO:0007669"/>
    <property type="project" value="TreeGrafter"/>
</dbReference>
<name>A0A6F8YL17_9ACTN</name>
<feature type="active site" description="Proton acceptor; specific for D-alanine" evidence="7">
    <location>
        <position position="67"/>
    </location>
</feature>
<evidence type="ECO:0000256" key="6">
    <source>
        <dbReference type="ARBA" id="ARBA00072221"/>
    </source>
</evidence>
<dbReference type="SUPFAM" id="SSF51419">
    <property type="entry name" value="PLP-binding barrel"/>
    <property type="match status" value="1"/>
</dbReference>
<evidence type="ECO:0000256" key="2">
    <source>
        <dbReference type="ARBA" id="ARBA00001933"/>
    </source>
</evidence>
<proteinExistence type="inferred from homology"/>
<evidence type="ECO:0000259" key="10">
    <source>
        <dbReference type="SMART" id="SM01005"/>
    </source>
</evidence>
<evidence type="ECO:0000256" key="1">
    <source>
        <dbReference type="ARBA" id="ARBA00000316"/>
    </source>
</evidence>
<accession>A0A6F8YL17</accession>
<dbReference type="InterPro" id="IPR020622">
    <property type="entry name" value="Ala_racemase_pyridoxalP-BS"/>
</dbReference>
<comment type="cofactor">
    <cofactor evidence="2 7 8">
        <name>pyridoxal 5'-phosphate</name>
        <dbReference type="ChEBI" id="CHEBI:597326"/>
    </cofactor>
</comment>
<dbReference type="NCBIfam" id="TIGR00492">
    <property type="entry name" value="alr"/>
    <property type="match status" value="1"/>
</dbReference>
<sequence>MEPLDGRLLVETRHHDRQAHVQDVTGSRASRLIRMWQAEVRVDLDAIRDNVALLRSRTTAEVMAVVKADAYGHGTLPVARAALESGASWLGVCTLDEALTLRRAGVTVPVLAWLLAPGLPLHEGVTAGVDLGAGSLAQLGEMIDAARRAGRAARVHLKIDTGLARGGATPADWPALVEAAAKAAADGTVEVVGIWSHFVYADAPGHDTIDRQLDAFREGVATAERLGVDAPYKHIANSAATLTRPDTHFDLVRPGIAVYGLSPVAGERYGLRPAMTARARVTLTKRVPAGQGVSYGHTYHTDRETTLAVVPLGYADGVPRHASNTGPIELGGKVRRIAGRVCMDQVVLDCGDDPVAAGDVATLFGSGARGEPTADDWAEAVGTINYEIVTRFGGVRVPRHYDGVGA</sequence>
<comment type="similarity">
    <text evidence="7">Belongs to the alanine racemase family.</text>
</comment>
<feature type="domain" description="Alanine racemase C-terminal" evidence="10">
    <location>
        <begin position="274"/>
        <end position="402"/>
    </location>
</feature>
<evidence type="ECO:0000256" key="7">
    <source>
        <dbReference type="HAMAP-Rule" id="MF_01201"/>
    </source>
</evidence>
<dbReference type="PRINTS" id="PR00992">
    <property type="entry name" value="ALARACEMASE"/>
</dbReference>
<dbReference type="KEGG" id="psuu:Psuf_041150"/>
<dbReference type="EC" id="5.1.1.1" evidence="3 7"/>
<dbReference type="UniPathway" id="UPA00042">
    <property type="reaction ID" value="UER00497"/>
</dbReference>
<dbReference type="GO" id="GO:0009252">
    <property type="term" value="P:peptidoglycan biosynthetic process"/>
    <property type="evidence" value="ECO:0007669"/>
    <property type="project" value="TreeGrafter"/>
</dbReference>
<dbReference type="Pfam" id="PF01168">
    <property type="entry name" value="Ala_racemase_N"/>
    <property type="match status" value="1"/>
</dbReference>
<reference evidence="11 12" key="1">
    <citation type="submission" date="2020-03" db="EMBL/GenBank/DDBJ databases">
        <title>Whole genome shotgun sequence of Phytohabitans suffuscus NBRC 105367.</title>
        <authorList>
            <person name="Komaki H."/>
            <person name="Tamura T."/>
        </authorList>
    </citation>
    <scope>NUCLEOTIDE SEQUENCE [LARGE SCALE GENOMIC DNA]</scope>
    <source>
        <strain evidence="11 12">NBRC 105367</strain>
    </source>
</reference>
<evidence type="ECO:0000313" key="11">
    <source>
        <dbReference type="EMBL" id="BCB86802.1"/>
    </source>
</evidence>
<dbReference type="Gene3D" id="2.40.37.10">
    <property type="entry name" value="Lyase, Ornithine Decarboxylase, Chain A, domain 1"/>
    <property type="match status" value="1"/>
</dbReference>
<dbReference type="PANTHER" id="PTHR30511:SF0">
    <property type="entry name" value="ALANINE RACEMASE, CATABOLIC-RELATED"/>
    <property type="match status" value="1"/>
</dbReference>
<organism evidence="11 12">
    <name type="scientific">Phytohabitans suffuscus</name>
    <dbReference type="NCBI Taxonomy" id="624315"/>
    <lineage>
        <taxon>Bacteria</taxon>
        <taxon>Bacillati</taxon>
        <taxon>Actinomycetota</taxon>
        <taxon>Actinomycetes</taxon>
        <taxon>Micromonosporales</taxon>
        <taxon>Micromonosporaceae</taxon>
    </lineage>
</organism>
<dbReference type="SMART" id="SM01005">
    <property type="entry name" value="Ala_racemase_C"/>
    <property type="match status" value="1"/>
</dbReference>
<dbReference type="SUPFAM" id="SSF50621">
    <property type="entry name" value="Alanine racemase C-terminal domain-like"/>
    <property type="match status" value="1"/>
</dbReference>
<dbReference type="InterPro" id="IPR029066">
    <property type="entry name" value="PLP-binding_barrel"/>
</dbReference>
<dbReference type="InterPro" id="IPR009006">
    <property type="entry name" value="Ala_racemase/Decarboxylase_C"/>
</dbReference>
<evidence type="ECO:0000256" key="8">
    <source>
        <dbReference type="PIRSR" id="PIRSR600821-50"/>
    </source>
</evidence>
<comment type="catalytic activity">
    <reaction evidence="1 7">
        <text>L-alanine = D-alanine</text>
        <dbReference type="Rhea" id="RHEA:20249"/>
        <dbReference type="ChEBI" id="CHEBI:57416"/>
        <dbReference type="ChEBI" id="CHEBI:57972"/>
        <dbReference type="EC" id="5.1.1.1"/>
    </reaction>
</comment>
<dbReference type="HAMAP" id="MF_01201">
    <property type="entry name" value="Ala_racemase"/>
    <property type="match status" value="1"/>
</dbReference>
<dbReference type="PROSITE" id="PS00395">
    <property type="entry name" value="ALANINE_RACEMASE"/>
    <property type="match status" value="1"/>
</dbReference>
<feature type="active site" description="Proton acceptor; specific for L-alanine" evidence="7">
    <location>
        <position position="295"/>
    </location>
</feature>
<keyword evidence="5 7" id="KW-0413">Isomerase</keyword>
<dbReference type="GO" id="GO:0030632">
    <property type="term" value="P:D-alanine biosynthetic process"/>
    <property type="evidence" value="ECO:0007669"/>
    <property type="project" value="UniProtKB-UniRule"/>
</dbReference>
<dbReference type="FunFam" id="3.20.20.10:FF:000002">
    <property type="entry name" value="Alanine racemase"/>
    <property type="match status" value="1"/>
</dbReference>
<dbReference type="CDD" id="cd00430">
    <property type="entry name" value="PLPDE_III_AR"/>
    <property type="match status" value="1"/>
</dbReference>
<keyword evidence="12" id="KW-1185">Reference proteome</keyword>
<dbReference type="PANTHER" id="PTHR30511">
    <property type="entry name" value="ALANINE RACEMASE"/>
    <property type="match status" value="1"/>
</dbReference>
<gene>
    <name evidence="11" type="primary">alr</name>
    <name evidence="11" type="ORF">Psuf_041150</name>
</gene>
<comment type="pathway">
    <text evidence="7">Amino-acid biosynthesis; D-alanine biosynthesis; D-alanine from L-alanine: step 1/1.</text>
</comment>
<protein>
    <recommendedName>
        <fullName evidence="6 7">Alanine racemase</fullName>
        <ecNumber evidence="3 7">5.1.1.1</ecNumber>
    </recommendedName>
</protein>
<dbReference type="FunFam" id="2.40.37.10:FF:000015">
    <property type="entry name" value="Alanine racemase"/>
    <property type="match status" value="1"/>
</dbReference>
<dbReference type="Gene3D" id="3.20.20.10">
    <property type="entry name" value="Alanine racemase"/>
    <property type="match status" value="1"/>
</dbReference>
<evidence type="ECO:0000256" key="4">
    <source>
        <dbReference type="ARBA" id="ARBA00022898"/>
    </source>
</evidence>
<evidence type="ECO:0000256" key="3">
    <source>
        <dbReference type="ARBA" id="ARBA00013089"/>
    </source>
</evidence>
<comment type="function">
    <text evidence="7">Catalyzes the interconversion of L-alanine and D-alanine. May also act on other amino acids.</text>
</comment>
<evidence type="ECO:0000256" key="9">
    <source>
        <dbReference type="PIRSR" id="PIRSR600821-52"/>
    </source>
</evidence>
<feature type="binding site" evidence="7 9">
    <location>
        <position position="165"/>
    </location>
    <ligand>
        <name>substrate</name>
    </ligand>
</feature>
<dbReference type="Pfam" id="PF00842">
    <property type="entry name" value="Ala_racemase_C"/>
    <property type="match status" value="1"/>
</dbReference>
<evidence type="ECO:0000313" key="12">
    <source>
        <dbReference type="Proteomes" id="UP000503011"/>
    </source>
</evidence>
<dbReference type="AlphaFoldDB" id="A0A6F8YL17"/>
<keyword evidence="4 7" id="KW-0663">Pyridoxal phosphate</keyword>